<protein>
    <recommendedName>
        <fullName evidence="1">ATPase AAA-type core domain-containing protein</fullName>
    </recommendedName>
</protein>
<accession>A0ABP9P5V6</accession>
<evidence type="ECO:0000313" key="3">
    <source>
        <dbReference type="Proteomes" id="UP001499852"/>
    </source>
</evidence>
<reference evidence="3" key="1">
    <citation type="journal article" date="2019" name="Int. J. Syst. Evol. Microbiol.">
        <title>The Global Catalogue of Microorganisms (GCM) 10K type strain sequencing project: providing services to taxonomists for standard genome sequencing and annotation.</title>
        <authorList>
            <consortium name="The Broad Institute Genomics Platform"/>
            <consortium name="The Broad Institute Genome Sequencing Center for Infectious Disease"/>
            <person name="Wu L."/>
            <person name="Ma J."/>
        </authorList>
    </citation>
    <scope>NUCLEOTIDE SEQUENCE [LARGE SCALE GENOMIC DNA]</scope>
    <source>
        <strain evidence="3">JCM 18053</strain>
    </source>
</reference>
<feature type="domain" description="ATPase AAA-type core" evidence="1">
    <location>
        <begin position="39"/>
        <end position="150"/>
    </location>
</feature>
<proteinExistence type="predicted"/>
<gene>
    <name evidence="2" type="ORF">GCM10023213_25030</name>
</gene>
<dbReference type="InterPro" id="IPR027417">
    <property type="entry name" value="P-loop_NTPase"/>
</dbReference>
<dbReference type="PANTHER" id="PTHR11669">
    <property type="entry name" value="REPLICATION FACTOR C / DNA POLYMERASE III GAMMA-TAU SUBUNIT"/>
    <property type="match status" value="1"/>
</dbReference>
<sequence>MNWRPRTAEDLIGQAKRVAMAQASKAKRLASDPSATMKLLLYGPPGVGKTSVVELVALQLAGTPLSIEDYNGREVTVDLVREWMRQLPYGSLFSSWSVKIVNELDRCSREAQDLLLTYLDRLPPGRAFLGTSNLQLDLLTERFQTRFQAIKLLPPTTEELAAFLSAHWAVPSVTANQIAVGSGGCVRAALADLESYLDHQPS</sequence>
<dbReference type="EMBL" id="BAABIA010000004">
    <property type="protein sequence ID" value="GAA5141206.1"/>
    <property type="molecule type" value="Genomic_DNA"/>
</dbReference>
<dbReference type="PANTHER" id="PTHR11669:SF8">
    <property type="entry name" value="DNA POLYMERASE III SUBUNIT DELTA"/>
    <property type="match status" value="1"/>
</dbReference>
<evidence type="ECO:0000313" key="2">
    <source>
        <dbReference type="EMBL" id="GAA5141206.1"/>
    </source>
</evidence>
<keyword evidence="3" id="KW-1185">Reference proteome</keyword>
<dbReference type="Pfam" id="PF00004">
    <property type="entry name" value="AAA"/>
    <property type="match status" value="1"/>
</dbReference>
<organism evidence="2 3">
    <name type="scientific">Prosthecobacter algae</name>
    <dbReference type="NCBI Taxonomy" id="1144682"/>
    <lineage>
        <taxon>Bacteria</taxon>
        <taxon>Pseudomonadati</taxon>
        <taxon>Verrucomicrobiota</taxon>
        <taxon>Verrucomicrobiia</taxon>
        <taxon>Verrucomicrobiales</taxon>
        <taxon>Verrucomicrobiaceae</taxon>
        <taxon>Prosthecobacter</taxon>
    </lineage>
</organism>
<dbReference type="SUPFAM" id="SSF52540">
    <property type="entry name" value="P-loop containing nucleoside triphosphate hydrolases"/>
    <property type="match status" value="1"/>
</dbReference>
<comment type="caution">
    <text evidence="2">The sequence shown here is derived from an EMBL/GenBank/DDBJ whole genome shotgun (WGS) entry which is preliminary data.</text>
</comment>
<dbReference type="InterPro" id="IPR050238">
    <property type="entry name" value="DNA_Rep/Repair_Clamp_Loader"/>
</dbReference>
<dbReference type="Gene3D" id="3.40.50.300">
    <property type="entry name" value="P-loop containing nucleotide triphosphate hydrolases"/>
    <property type="match status" value="1"/>
</dbReference>
<dbReference type="RefSeq" id="WP_345736706.1">
    <property type="nucleotide sequence ID" value="NZ_BAABIA010000004.1"/>
</dbReference>
<dbReference type="Proteomes" id="UP001499852">
    <property type="component" value="Unassembled WGS sequence"/>
</dbReference>
<name>A0ABP9P5V6_9BACT</name>
<dbReference type="InterPro" id="IPR003959">
    <property type="entry name" value="ATPase_AAA_core"/>
</dbReference>
<dbReference type="CDD" id="cd00009">
    <property type="entry name" value="AAA"/>
    <property type="match status" value="1"/>
</dbReference>
<evidence type="ECO:0000259" key="1">
    <source>
        <dbReference type="Pfam" id="PF00004"/>
    </source>
</evidence>